<keyword evidence="2" id="KW-1185">Reference proteome</keyword>
<proteinExistence type="predicted"/>
<gene>
    <name evidence="1" type="ORF">EVAR_27135_1</name>
</gene>
<comment type="caution">
    <text evidence="1">The sequence shown here is derived from an EMBL/GenBank/DDBJ whole genome shotgun (WGS) entry which is preliminary data.</text>
</comment>
<accession>A0A4C1W1I0</accession>
<dbReference type="AlphaFoldDB" id="A0A4C1W1I0"/>
<evidence type="ECO:0000313" key="1">
    <source>
        <dbReference type="EMBL" id="GBP43967.1"/>
    </source>
</evidence>
<protein>
    <submittedName>
        <fullName evidence="1">Uncharacterized protein</fullName>
    </submittedName>
</protein>
<dbReference type="EMBL" id="BGZK01000445">
    <property type="protein sequence ID" value="GBP43967.1"/>
    <property type="molecule type" value="Genomic_DNA"/>
</dbReference>
<sequence>MRKSQRSQRHIESARASAAFVQQVIMANGLEYTCDCRFKNASAAVCTRAGRSMHMHIRIIRTGCDCRREKRRSVYDEVHRNGECHPGPARPLRHGGFNAEQTTGVGARGAGGRARFLPVRDRSAASLSAAESMRRNVRRDSMSFSICRERRARLRACLWYSDYQFRHNCSFRRIDKGTKPPSRTPYVCSVAVHECSTPDCSHEWECSAKSGQHFDRPWTKRMISALRLGDTAIHQPPNTRTDAID</sequence>
<name>A0A4C1W1I0_EUMVA</name>
<dbReference type="Proteomes" id="UP000299102">
    <property type="component" value="Unassembled WGS sequence"/>
</dbReference>
<organism evidence="1 2">
    <name type="scientific">Eumeta variegata</name>
    <name type="common">Bagworm moth</name>
    <name type="synonym">Eumeta japonica</name>
    <dbReference type="NCBI Taxonomy" id="151549"/>
    <lineage>
        <taxon>Eukaryota</taxon>
        <taxon>Metazoa</taxon>
        <taxon>Ecdysozoa</taxon>
        <taxon>Arthropoda</taxon>
        <taxon>Hexapoda</taxon>
        <taxon>Insecta</taxon>
        <taxon>Pterygota</taxon>
        <taxon>Neoptera</taxon>
        <taxon>Endopterygota</taxon>
        <taxon>Lepidoptera</taxon>
        <taxon>Glossata</taxon>
        <taxon>Ditrysia</taxon>
        <taxon>Tineoidea</taxon>
        <taxon>Psychidae</taxon>
        <taxon>Oiketicinae</taxon>
        <taxon>Eumeta</taxon>
    </lineage>
</organism>
<evidence type="ECO:0000313" key="2">
    <source>
        <dbReference type="Proteomes" id="UP000299102"/>
    </source>
</evidence>
<reference evidence="1 2" key="1">
    <citation type="journal article" date="2019" name="Commun. Biol.">
        <title>The bagworm genome reveals a unique fibroin gene that provides high tensile strength.</title>
        <authorList>
            <person name="Kono N."/>
            <person name="Nakamura H."/>
            <person name="Ohtoshi R."/>
            <person name="Tomita M."/>
            <person name="Numata K."/>
            <person name="Arakawa K."/>
        </authorList>
    </citation>
    <scope>NUCLEOTIDE SEQUENCE [LARGE SCALE GENOMIC DNA]</scope>
</reference>